<accession>A0AAD6XFY6</accession>
<dbReference type="EMBL" id="JARJCN010000148">
    <property type="protein sequence ID" value="KAJ7068855.1"/>
    <property type="molecule type" value="Genomic_DNA"/>
</dbReference>
<protein>
    <submittedName>
        <fullName evidence="4">CNH domain-containing protein</fullName>
    </submittedName>
</protein>
<dbReference type="Proteomes" id="UP001222325">
    <property type="component" value="Unassembled WGS sequence"/>
</dbReference>
<dbReference type="InterPro" id="IPR001180">
    <property type="entry name" value="CNH_dom"/>
</dbReference>
<feature type="compositionally biased region" description="Polar residues" evidence="2">
    <location>
        <begin position="7"/>
        <end position="18"/>
    </location>
</feature>
<dbReference type="InterPro" id="IPR052233">
    <property type="entry name" value="Rho-type_GEFs"/>
</dbReference>
<evidence type="ECO:0000256" key="2">
    <source>
        <dbReference type="SAM" id="MobiDB-lite"/>
    </source>
</evidence>
<keyword evidence="1" id="KW-0344">Guanine-nucleotide releasing factor</keyword>
<dbReference type="GO" id="GO:0005085">
    <property type="term" value="F:guanyl-nucleotide exchange factor activity"/>
    <property type="evidence" value="ECO:0007669"/>
    <property type="project" value="UniProtKB-KW"/>
</dbReference>
<evidence type="ECO:0000313" key="4">
    <source>
        <dbReference type="EMBL" id="KAJ7068855.1"/>
    </source>
</evidence>
<dbReference type="PANTHER" id="PTHR46572">
    <property type="entry name" value="RHO1 GDP-GTP EXCHANGE PROTEIN 1-RELATED"/>
    <property type="match status" value="1"/>
</dbReference>
<sequence length="397" mass="43836">MPLPFTFPSSRASSSDANQHWHHPVKTASLPEAITAQISTELYELIIDHLRDDVPSLLACNRVCRSWAPRSKCFLLQLKVCSPVPVVSHGGFGRITCAVPDEQGNIIYGTTEGVYRASKDGSRPRLLSGHNISWIEVLPDANLFLCLAGGVFMSVRLSVLNAGACRDTDISRIATNVSFFAVYRRRTAREPHRVCVLKSSALSSTLKVFDAIAHQQVFTLQLALELYIPSEISWLRFASPTKLVAALKRGSGSPAKGGFELVDLPTFETQGLLDLTDPALEFTQKKLKPLMVFRASGLFLLCYDKLGFYISGRGTMARPELLMRWKSPATAFALHEPYLLVFSDAQIQLWNIETGEAVQKVVGPYRLLNAPESGDKVLALSLASREVVEMDFEEHGV</sequence>
<dbReference type="PROSITE" id="PS50219">
    <property type="entry name" value="CNH"/>
    <property type="match status" value="1"/>
</dbReference>
<feature type="domain" description="CNH" evidence="3">
    <location>
        <begin position="92"/>
        <end position="376"/>
    </location>
</feature>
<feature type="region of interest" description="Disordered" evidence="2">
    <location>
        <begin position="1"/>
        <end position="22"/>
    </location>
</feature>
<proteinExistence type="predicted"/>
<keyword evidence="5" id="KW-1185">Reference proteome</keyword>
<name>A0AAD6XFY6_9AGAR</name>
<dbReference type="Pfam" id="PF00780">
    <property type="entry name" value="CNH"/>
    <property type="match status" value="1"/>
</dbReference>
<comment type="caution">
    <text evidence="4">The sequence shown here is derived from an EMBL/GenBank/DDBJ whole genome shotgun (WGS) entry which is preliminary data.</text>
</comment>
<organism evidence="4 5">
    <name type="scientific">Mycena belliarum</name>
    <dbReference type="NCBI Taxonomy" id="1033014"/>
    <lineage>
        <taxon>Eukaryota</taxon>
        <taxon>Fungi</taxon>
        <taxon>Dikarya</taxon>
        <taxon>Basidiomycota</taxon>
        <taxon>Agaricomycotina</taxon>
        <taxon>Agaricomycetes</taxon>
        <taxon>Agaricomycetidae</taxon>
        <taxon>Agaricales</taxon>
        <taxon>Marasmiineae</taxon>
        <taxon>Mycenaceae</taxon>
        <taxon>Mycena</taxon>
    </lineage>
</organism>
<gene>
    <name evidence="4" type="ORF">B0H15DRAFT_871817</name>
</gene>
<dbReference type="PANTHER" id="PTHR46572:SF1">
    <property type="entry name" value="RHO1 GUANINE NUCLEOTIDE EXCHANGE FACTOR TUS1"/>
    <property type="match status" value="1"/>
</dbReference>
<dbReference type="SMART" id="SM00036">
    <property type="entry name" value="CNH"/>
    <property type="match status" value="1"/>
</dbReference>
<dbReference type="SUPFAM" id="SSF63829">
    <property type="entry name" value="Calcium-dependent phosphotriesterase"/>
    <property type="match status" value="1"/>
</dbReference>
<evidence type="ECO:0000256" key="1">
    <source>
        <dbReference type="ARBA" id="ARBA00022658"/>
    </source>
</evidence>
<dbReference type="AlphaFoldDB" id="A0AAD6XFY6"/>
<reference evidence="4" key="1">
    <citation type="submission" date="2023-03" db="EMBL/GenBank/DDBJ databases">
        <title>Massive genome expansion in bonnet fungi (Mycena s.s.) driven by repeated elements and novel gene families across ecological guilds.</title>
        <authorList>
            <consortium name="Lawrence Berkeley National Laboratory"/>
            <person name="Harder C.B."/>
            <person name="Miyauchi S."/>
            <person name="Viragh M."/>
            <person name="Kuo A."/>
            <person name="Thoen E."/>
            <person name="Andreopoulos B."/>
            <person name="Lu D."/>
            <person name="Skrede I."/>
            <person name="Drula E."/>
            <person name="Henrissat B."/>
            <person name="Morin E."/>
            <person name="Kohler A."/>
            <person name="Barry K."/>
            <person name="LaButti K."/>
            <person name="Morin E."/>
            <person name="Salamov A."/>
            <person name="Lipzen A."/>
            <person name="Mereny Z."/>
            <person name="Hegedus B."/>
            <person name="Baldrian P."/>
            <person name="Stursova M."/>
            <person name="Weitz H."/>
            <person name="Taylor A."/>
            <person name="Grigoriev I.V."/>
            <person name="Nagy L.G."/>
            <person name="Martin F."/>
            <person name="Kauserud H."/>
        </authorList>
    </citation>
    <scope>NUCLEOTIDE SEQUENCE</scope>
    <source>
        <strain evidence="4">CBHHK173m</strain>
    </source>
</reference>
<evidence type="ECO:0000313" key="5">
    <source>
        <dbReference type="Proteomes" id="UP001222325"/>
    </source>
</evidence>
<evidence type="ECO:0000259" key="3">
    <source>
        <dbReference type="PROSITE" id="PS50219"/>
    </source>
</evidence>